<dbReference type="EMBL" id="CP051677">
    <property type="protein sequence ID" value="QJD78656.1"/>
    <property type="molecule type" value="Genomic_DNA"/>
</dbReference>
<feature type="transmembrane region" description="Helical" evidence="7">
    <location>
        <begin position="338"/>
        <end position="361"/>
    </location>
</feature>
<feature type="transmembrane region" description="Helical" evidence="7">
    <location>
        <begin position="768"/>
        <end position="788"/>
    </location>
</feature>
<evidence type="ECO:0000313" key="10">
    <source>
        <dbReference type="EMBL" id="QJD78656.1"/>
    </source>
</evidence>
<dbReference type="GO" id="GO:0005886">
    <property type="term" value="C:plasma membrane"/>
    <property type="evidence" value="ECO:0007669"/>
    <property type="project" value="UniProtKB-SubCell"/>
</dbReference>
<dbReference type="PANTHER" id="PTHR30572:SF4">
    <property type="entry name" value="ABC TRANSPORTER PERMEASE YTRF"/>
    <property type="match status" value="1"/>
</dbReference>
<reference evidence="10 11" key="1">
    <citation type="submission" date="2020-04" db="EMBL/GenBank/DDBJ databases">
        <title>Genome sequencing of novel species.</title>
        <authorList>
            <person name="Heo J."/>
            <person name="Kim S.-J."/>
            <person name="Kim J.-S."/>
            <person name="Hong S.-B."/>
            <person name="Kwon S.-W."/>
        </authorList>
    </citation>
    <scope>NUCLEOTIDE SEQUENCE [LARGE SCALE GENOMIC DNA]</scope>
    <source>
        <strain evidence="10 11">CJU-R4</strain>
    </source>
</reference>
<dbReference type="Pfam" id="PF02687">
    <property type="entry name" value="FtsX"/>
    <property type="match status" value="2"/>
</dbReference>
<name>A0A7L5DJS4_9BACT</name>
<proteinExistence type="inferred from homology"/>
<keyword evidence="2" id="KW-1003">Cell membrane</keyword>
<feature type="transmembrane region" description="Helical" evidence="7">
    <location>
        <begin position="434"/>
        <end position="454"/>
    </location>
</feature>
<feature type="transmembrane region" description="Helical" evidence="7">
    <location>
        <begin position="684"/>
        <end position="708"/>
    </location>
</feature>
<dbReference type="Pfam" id="PF12704">
    <property type="entry name" value="MacB_PCD"/>
    <property type="match status" value="2"/>
</dbReference>
<evidence type="ECO:0000256" key="3">
    <source>
        <dbReference type="ARBA" id="ARBA00022692"/>
    </source>
</evidence>
<dbReference type="AlphaFoldDB" id="A0A7L5DJS4"/>
<keyword evidence="4 7" id="KW-1133">Transmembrane helix</keyword>
<dbReference type="InterPro" id="IPR025857">
    <property type="entry name" value="MacB_PCD"/>
</dbReference>
<feature type="domain" description="ABC3 transporter permease C-terminal" evidence="8">
    <location>
        <begin position="293"/>
        <end position="408"/>
    </location>
</feature>
<keyword evidence="3 7" id="KW-0812">Transmembrane</keyword>
<evidence type="ECO:0000256" key="6">
    <source>
        <dbReference type="ARBA" id="ARBA00038076"/>
    </source>
</evidence>
<evidence type="ECO:0000256" key="1">
    <source>
        <dbReference type="ARBA" id="ARBA00004651"/>
    </source>
</evidence>
<protein>
    <submittedName>
        <fullName evidence="10">ABC transporter permease</fullName>
    </submittedName>
</protein>
<comment type="subcellular location">
    <subcellularLocation>
        <location evidence="1">Cell membrane</location>
        <topology evidence="1">Multi-pass membrane protein</topology>
    </subcellularLocation>
</comment>
<feature type="transmembrane region" description="Helical" evidence="7">
    <location>
        <begin position="290"/>
        <end position="309"/>
    </location>
</feature>
<sequence length="807" mass="89760">MLRNYLKIAWRNLAKNRVYSFINIGGLSVGMAVAILIGLWGWDELSFNKSFDHYDQIARVMQHQTSNGHIGTQESIPAILGAELRTKYATSFKRVAMASGEGDRILSYGEKKLTRSGNYMGPDMPEILSLRMLKGTRQGLREMNSILLSASTARALFGDTDPMGKLINIEGRADVKVTGVYEDLPFSTEFRNLTYIAPWDLFVSISPWVKRSIDNQEWGNNSFLLFVQLADNIDMPTASARIKNAKMVNVPAADRKFNSTLFLHPMSDWRLYSNWDEGVQTGGYIQYVRLFGLVGIFVLLLACINFMNLSTARSEKRAKEVGIRKAVGSLRSQLVNQFFSESILVVVLAFGGTILLILVLLPWFNTVADKRITFPWSEAPFWLVSLGFVGVTGLLAGSYPAFYLSSFQPIKVLKGSGSALRSRVGGLAAAPRKVLVVVQFTVSLTLIIGTIIVYRQIQHTKNRPLGYDSNGVVMMEMMSPAFYGKYELLKTELTKTGAIQEIAESSSPMTGVWSNDSDFSWPGKDPALDPDFSKIFVTHDFGKTVGWQFKEGRDFSRAFTTDSSAIIVNEAAVKFMGLKHPIGTAVKWGGRFDPKIKDFTIVGVIKDVLAESPYEPVKQAIYFMDYENANWIMIKLNPARSVSESMAVIEATFKKYVPSAPFGYQFADQEFGKKFASEERIGTLAGGFALLAIFISCLGLFGLASFTAEQRTKEIGVRKVLGASVLSLWALLSRDFIILVTVASLIAMPVAYYYLNDWLNGYNYRTDLSWWIFAGATLGTLIITLLTVSFQSIKAALMNPVKSLRSE</sequence>
<evidence type="ECO:0000256" key="4">
    <source>
        <dbReference type="ARBA" id="ARBA00022989"/>
    </source>
</evidence>
<feature type="transmembrane region" description="Helical" evidence="7">
    <location>
        <begin position="21"/>
        <end position="42"/>
    </location>
</feature>
<keyword evidence="5 7" id="KW-0472">Membrane</keyword>
<gene>
    <name evidence="10" type="ORF">HH216_09625</name>
</gene>
<evidence type="ECO:0000259" key="8">
    <source>
        <dbReference type="Pfam" id="PF02687"/>
    </source>
</evidence>
<feature type="transmembrane region" description="Helical" evidence="7">
    <location>
        <begin position="381"/>
        <end position="404"/>
    </location>
</feature>
<evidence type="ECO:0000256" key="5">
    <source>
        <dbReference type="ARBA" id="ARBA00023136"/>
    </source>
</evidence>
<organism evidence="10 11">
    <name type="scientific">Spirosoma rhododendri</name>
    <dbReference type="NCBI Taxonomy" id="2728024"/>
    <lineage>
        <taxon>Bacteria</taxon>
        <taxon>Pseudomonadati</taxon>
        <taxon>Bacteroidota</taxon>
        <taxon>Cytophagia</taxon>
        <taxon>Cytophagales</taxon>
        <taxon>Cytophagaceae</taxon>
        <taxon>Spirosoma</taxon>
    </lineage>
</organism>
<dbReference type="PANTHER" id="PTHR30572">
    <property type="entry name" value="MEMBRANE COMPONENT OF TRANSPORTER-RELATED"/>
    <property type="match status" value="1"/>
</dbReference>
<dbReference type="RefSeq" id="WP_169550624.1">
    <property type="nucleotide sequence ID" value="NZ_CP051677.1"/>
</dbReference>
<evidence type="ECO:0000256" key="7">
    <source>
        <dbReference type="SAM" id="Phobius"/>
    </source>
</evidence>
<comment type="similarity">
    <text evidence="6">Belongs to the ABC-4 integral membrane protein family.</text>
</comment>
<evidence type="ECO:0000256" key="2">
    <source>
        <dbReference type="ARBA" id="ARBA00022475"/>
    </source>
</evidence>
<evidence type="ECO:0000313" key="11">
    <source>
        <dbReference type="Proteomes" id="UP000501128"/>
    </source>
</evidence>
<accession>A0A7L5DJS4</accession>
<feature type="domain" description="MacB-like periplasmic core" evidence="9">
    <location>
        <begin position="501"/>
        <end position="650"/>
    </location>
</feature>
<evidence type="ECO:0000259" key="9">
    <source>
        <dbReference type="Pfam" id="PF12704"/>
    </source>
</evidence>
<keyword evidence="11" id="KW-1185">Reference proteome</keyword>
<dbReference type="InterPro" id="IPR050250">
    <property type="entry name" value="Macrolide_Exporter_MacB"/>
</dbReference>
<feature type="domain" description="MacB-like periplasmic core" evidence="9">
    <location>
        <begin position="20"/>
        <end position="244"/>
    </location>
</feature>
<feature type="transmembrane region" description="Helical" evidence="7">
    <location>
        <begin position="720"/>
        <end position="748"/>
    </location>
</feature>
<dbReference type="KEGG" id="srho:HH216_09625"/>
<dbReference type="InterPro" id="IPR003838">
    <property type="entry name" value="ABC3_permease_C"/>
</dbReference>
<dbReference type="Proteomes" id="UP000501128">
    <property type="component" value="Chromosome"/>
</dbReference>
<dbReference type="GO" id="GO:0022857">
    <property type="term" value="F:transmembrane transporter activity"/>
    <property type="evidence" value="ECO:0007669"/>
    <property type="project" value="TreeGrafter"/>
</dbReference>
<feature type="domain" description="ABC3 transporter permease C-terminal" evidence="8">
    <location>
        <begin position="688"/>
        <end position="800"/>
    </location>
</feature>